<keyword evidence="8" id="KW-0408">Iron</keyword>
<dbReference type="EMBL" id="ADVL01000782">
    <property type="protein sequence ID" value="EFH09490.1"/>
    <property type="molecule type" value="Genomic_DNA"/>
</dbReference>
<reference evidence="19 20" key="1">
    <citation type="submission" date="2010-04" db="EMBL/GenBank/DDBJ databases">
        <authorList>
            <person name="Qin X."/>
            <person name="Bachman B."/>
            <person name="Battles P."/>
            <person name="Bell A."/>
            <person name="Bess C."/>
            <person name="Bickham C."/>
            <person name="Chaboub L."/>
            <person name="Chen D."/>
            <person name="Coyle M."/>
            <person name="Deiros D.R."/>
            <person name="Dinh H."/>
            <person name="Forbes L."/>
            <person name="Fowler G."/>
            <person name="Francisco L."/>
            <person name="Fu Q."/>
            <person name="Gubbala S."/>
            <person name="Hale W."/>
            <person name="Han Y."/>
            <person name="Hemphill L."/>
            <person name="Highlander S.K."/>
            <person name="Hirani K."/>
            <person name="Hogues M."/>
            <person name="Jackson L."/>
            <person name="Jakkamsetti A."/>
            <person name="Javaid M."/>
            <person name="Jiang H."/>
            <person name="Korchina V."/>
            <person name="Kovar C."/>
            <person name="Lara F."/>
            <person name="Lee S."/>
            <person name="Mata R."/>
            <person name="Mathew T."/>
            <person name="Moen C."/>
            <person name="Morales K."/>
            <person name="Munidasa M."/>
            <person name="Nazareth L."/>
            <person name="Ngo R."/>
            <person name="Nguyen L."/>
            <person name="Okwuonu G."/>
            <person name="Ongeri F."/>
            <person name="Patil S."/>
            <person name="Petrosino J."/>
            <person name="Pham C."/>
            <person name="Pham P."/>
            <person name="Pu L.-L."/>
            <person name="Puazo M."/>
            <person name="Raj R."/>
            <person name="Reid J."/>
            <person name="Rouhana J."/>
            <person name="Saada N."/>
            <person name="Shang Y."/>
            <person name="Simmons D."/>
            <person name="Thornton R."/>
            <person name="Warren J."/>
            <person name="Weissenberger G."/>
            <person name="Zhang J."/>
            <person name="Zhang L."/>
            <person name="Zhou C."/>
            <person name="Zhu D."/>
            <person name="Muzny D."/>
            <person name="Worley K."/>
            <person name="Gibbs R."/>
        </authorList>
    </citation>
    <scope>NUCLEOTIDE SEQUENCE [LARGE SCALE GENOMIC DNA]</scope>
    <source>
        <strain evidence="19 20">ATCC 49957</strain>
    </source>
</reference>
<dbReference type="Pfam" id="PF00593">
    <property type="entry name" value="TonB_dep_Rec_b-barrel"/>
    <property type="match status" value="1"/>
</dbReference>
<dbReference type="InterPro" id="IPR010105">
    <property type="entry name" value="TonB_sidphr_rcpt"/>
</dbReference>
<keyword evidence="9" id="KW-0406">Ion transport</keyword>
<evidence type="ECO:0000256" key="8">
    <source>
        <dbReference type="ARBA" id="ARBA00023004"/>
    </source>
</evidence>
<organism evidence="19 20">
    <name type="scientific">Pseudoroseomonas cervicalis ATCC 49957</name>
    <dbReference type="NCBI Taxonomy" id="525371"/>
    <lineage>
        <taxon>Bacteria</taxon>
        <taxon>Pseudomonadati</taxon>
        <taxon>Pseudomonadota</taxon>
        <taxon>Alphaproteobacteria</taxon>
        <taxon>Acetobacterales</taxon>
        <taxon>Roseomonadaceae</taxon>
        <taxon>Roseomonas</taxon>
    </lineage>
</organism>
<dbReference type="PANTHER" id="PTHR32552:SF68">
    <property type="entry name" value="FERRICHROME OUTER MEMBRANE TRANSPORTER_PHAGE RECEPTOR"/>
    <property type="match status" value="1"/>
</dbReference>
<proteinExistence type="inferred from homology"/>
<dbReference type="InterPro" id="IPR036942">
    <property type="entry name" value="Beta-barrel_TonB_sf"/>
</dbReference>
<feature type="chain" id="PRO_5003075704" evidence="16">
    <location>
        <begin position="32"/>
        <end position="731"/>
    </location>
</feature>
<dbReference type="NCBIfam" id="TIGR01783">
    <property type="entry name" value="TonB-siderophor"/>
    <property type="match status" value="1"/>
</dbReference>
<protein>
    <submittedName>
        <fullName evidence="19">TonB-dependent siderophore receptor</fullName>
    </submittedName>
</protein>
<dbReference type="FunFam" id="2.170.130.10:FF:000001">
    <property type="entry name" value="Catecholate siderophore TonB-dependent receptor"/>
    <property type="match status" value="1"/>
</dbReference>
<evidence type="ECO:0000256" key="7">
    <source>
        <dbReference type="ARBA" id="ARBA00022729"/>
    </source>
</evidence>
<feature type="signal peptide" evidence="16">
    <location>
        <begin position="1"/>
        <end position="31"/>
    </location>
</feature>
<dbReference type="GO" id="GO:0009279">
    <property type="term" value="C:cell outer membrane"/>
    <property type="evidence" value="ECO:0007669"/>
    <property type="project" value="UniProtKB-SubCell"/>
</dbReference>
<evidence type="ECO:0000256" key="4">
    <source>
        <dbReference type="ARBA" id="ARBA00022452"/>
    </source>
</evidence>
<dbReference type="InterPro" id="IPR006311">
    <property type="entry name" value="TAT_signal"/>
</dbReference>
<dbReference type="Pfam" id="PF07715">
    <property type="entry name" value="Plug"/>
    <property type="match status" value="1"/>
</dbReference>
<dbReference type="CDD" id="cd01347">
    <property type="entry name" value="ligand_gated_channel"/>
    <property type="match status" value="1"/>
</dbReference>
<evidence type="ECO:0000256" key="16">
    <source>
        <dbReference type="SAM" id="SignalP"/>
    </source>
</evidence>
<comment type="caution">
    <text evidence="19">The sequence shown here is derived from an EMBL/GenBank/DDBJ whole genome shotgun (WGS) entry which is preliminary data.</text>
</comment>
<evidence type="ECO:0000256" key="3">
    <source>
        <dbReference type="ARBA" id="ARBA00022448"/>
    </source>
</evidence>
<dbReference type="Proteomes" id="UP000005324">
    <property type="component" value="Unassembled WGS sequence"/>
</dbReference>
<dbReference type="HOGENOM" id="CLU_008287_9_0_5"/>
<keyword evidence="7 16" id="KW-0732">Signal</keyword>
<dbReference type="InterPro" id="IPR000531">
    <property type="entry name" value="Beta-barrel_TonB"/>
</dbReference>
<dbReference type="GO" id="GO:0038023">
    <property type="term" value="F:signaling receptor activity"/>
    <property type="evidence" value="ECO:0007669"/>
    <property type="project" value="InterPro"/>
</dbReference>
<evidence type="ECO:0000256" key="1">
    <source>
        <dbReference type="ARBA" id="ARBA00004571"/>
    </source>
</evidence>
<dbReference type="PROSITE" id="PS51318">
    <property type="entry name" value="TAT"/>
    <property type="match status" value="1"/>
</dbReference>
<evidence type="ECO:0000313" key="20">
    <source>
        <dbReference type="Proteomes" id="UP000005324"/>
    </source>
</evidence>
<keyword evidence="20" id="KW-1185">Reference proteome</keyword>
<keyword evidence="10 15" id="KW-0798">TonB box</keyword>
<dbReference type="PANTHER" id="PTHR32552">
    <property type="entry name" value="FERRICHROME IRON RECEPTOR-RELATED"/>
    <property type="match status" value="1"/>
</dbReference>
<evidence type="ECO:0000256" key="12">
    <source>
        <dbReference type="ARBA" id="ARBA00023170"/>
    </source>
</evidence>
<evidence type="ECO:0000259" key="18">
    <source>
        <dbReference type="Pfam" id="PF07715"/>
    </source>
</evidence>
<evidence type="ECO:0000256" key="10">
    <source>
        <dbReference type="ARBA" id="ARBA00023077"/>
    </source>
</evidence>
<evidence type="ECO:0000256" key="5">
    <source>
        <dbReference type="ARBA" id="ARBA00022496"/>
    </source>
</evidence>
<dbReference type="InterPro" id="IPR037066">
    <property type="entry name" value="Plug_dom_sf"/>
</dbReference>
<evidence type="ECO:0000313" key="19">
    <source>
        <dbReference type="EMBL" id="EFH09490.1"/>
    </source>
</evidence>
<dbReference type="OrthoDB" id="9760333at2"/>
<evidence type="ECO:0000256" key="2">
    <source>
        <dbReference type="ARBA" id="ARBA00009810"/>
    </source>
</evidence>
<evidence type="ECO:0000256" key="15">
    <source>
        <dbReference type="RuleBase" id="RU003357"/>
    </source>
</evidence>
<dbReference type="SUPFAM" id="SSF56935">
    <property type="entry name" value="Porins"/>
    <property type="match status" value="1"/>
</dbReference>
<keyword evidence="11 14" id="KW-0472">Membrane</keyword>
<dbReference type="AlphaFoldDB" id="D5RT81"/>
<keyword evidence="6 14" id="KW-0812">Transmembrane</keyword>
<dbReference type="RefSeq" id="WP_007003323.1">
    <property type="nucleotide sequence ID" value="NZ_GG770777.1"/>
</dbReference>
<evidence type="ECO:0000256" key="9">
    <source>
        <dbReference type="ARBA" id="ARBA00023065"/>
    </source>
</evidence>
<keyword evidence="13 14" id="KW-0998">Cell outer membrane</keyword>
<keyword evidence="3 14" id="KW-0813">Transport</keyword>
<sequence length="731" mass="79741">MTTDPGFRRSSRRALLLSATALVLFTLPAAAQNATQGAAASGAVALPELSVTGRAERALEPVQGFVARQSISGSKTDTPILEVPQSLSVITRDSLDARQAQTLEQAMAYSAGVQAGMYGNSGRYDWFRIRGFDAHTNGIYLDGLRFNLGALTSKYEPYGLERLEVLRGPASVLFGQNEPGGMVNMVSRRPTQTAQGEVRLSAGTNDRKQAEFTTSGPLDAAGEWSYSLTGVLRDANVQSGHGKDDRTYIAPALTWRPSDSTRITFLAHYQRDLTHGDEFLPYTGTVTRSAFGRVPTSIFSGEPDLDHYNRTVWALGYEFEHRFDEVFSVRQNLRYTKVDYDWYQTYGLGLVAGSQRLLNRYAYQSVVEGSSIAVDNQLEARFTTGPLRHTVLAGLDYSRTLYGARNSGALTSPLDLYRPVYAGRGPALSTLADTMTTTDMVGVYLQDQIRFGERWVATVGMRQDWYDQDVRNRRSGGLSSSDGDAFTWRAGLTYQAPGGLAPYVSYAESFMPETGVNFYGEAYKPTTGRQYEIGVKYQPPGANSFAQLALFDLTKQNVRGTDPANPLNSVQTGEIRVRGVELEAVANLLPGLNLLGSLTWWDAEITRSTNAATRGNRPNGVPEWLASLYAQYSFEGATGPISGLTIGGGVRYVGRSPVGDAHLASAVPAFTLFDAAISYDLSKLGTTFNGFEAQVNARNLEDKRYVASCGSLASCFYGEGRSVIGTLAYRW</sequence>
<dbReference type="InterPro" id="IPR012910">
    <property type="entry name" value="Plug_dom"/>
</dbReference>
<dbReference type="PROSITE" id="PS52016">
    <property type="entry name" value="TONB_DEPENDENT_REC_3"/>
    <property type="match status" value="1"/>
</dbReference>
<comment type="subcellular location">
    <subcellularLocation>
        <location evidence="1 14">Cell outer membrane</location>
        <topology evidence="1 14">Multi-pass membrane protein</topology>
    </subcellularLocation>
</comment>
<feature type="domain" description="TonB-dependent receptor-like beta-barrel" evidence="17">
    <location>
        <begin position="258"/>
        <end position="700"/>
    </location>
</feature>
<evidence type="ECO:0000259" key="17">
    <source>
        <dbReference type="Pfam" id="PF00593"/>
    </source>
</evidence>
<accession>D5RT81</accession>
<dbReference type="FunFam" id="2.40.170.20:FF:000005">
    <property type="entry name" value="TonB-dependent siderophore receptor"/>
    <property type="match status" value="1"/>
</dbReference>
<dbReference type="Gene3D" id="2.40.170.20">
    <property type="entry name" value="TonB-dependent receptor, beta-barrel domain"/>
    <property type="match status" value="1"/>
</dbReference>
<evidence type="ECO:0000256" key="13">
    <source>
        <dbReference type="ARBA" id="ARBA00023237"/>
    </source>
</evidence>
<dbReference type="GO" id="GO:0015891">
    <property type="term" value="P:siderophore transport"/>
    <property type="evidence" value="ECO:0007669"/>
    <property type="project" value="InterPro"/>
</dbReference>
<keyword evidence="5" id="KW-0410">Iron transport</keyword>
<evidence type="ECO:0000256" key="11">
    <source>
        <dbReference type="ARBA" id="ARBA00023136"/>
    </source>
</evidence>
<dbReference type="Gene3D" id="2.170.130.10">
    <property type="entry name" value="TonB-dependent receptor, plug domain"/>
    <property type="match status" value="1"/>
</dbReference>
<evidence type="ECO:0000256" key="6">
    <source>
        <dbReference type="ARBA" id="ARBA00022692"/>
    </source>
</evidence>
<feature type="domain" description="TonB-dependent receptor plug" evidence="18">
    <location>
        <begin position="81"/>
        <end position="181"/>
    </location>
</feature>
<keyword evidence="4 14" id="KW-1134">Transmembrane beta strand</keyword>
<keyword evidence="12 19" id="KW-0675">Receptor</keyword>
<name>D5RT81_9PROT</name>
<dbReference type="GO" id="GO:0015344">
    <property type="term" value="F:siderophore uptake transmembrane transporter activity"/>
    <property type="evidence" value="ECO:0007669"/>
    <property type="project" value="TreeGrafter"/>
</dbReference>
<gene>
    <name evidence="19" type="primary">fmtA</name>
    <name evidence="19" type="ORF">HMPREF0731_4293</name>
</gene>
<evidence type="ECO:0000256" key="14">
    <source>
        <dbReference type="PROSITE-ProRule" id="PRU01360"/>
    </source>
</evidence>
<comment type="similarity">
    <text evidence="2 14 15">Belongs to the TonB-dependent receptor family.</text>
</comment>
<dbReference type="InterPro" id="IPR039426">
    <property type="entry name" value="TonB-dep_rcpt-like"/>
</dbReference>